<feature type="compositionally biased region" description="Polar residues" evidence="3">
    <location>
        <begin position="428"/>
        <end position="444"/>
    </location>
</feature>
<protein>
    <submittedName>
        <fullName evidence="6">Uncharacterized protein</fullName>
    </submittedName>
</protein>
<accession>A0A660KN74</accession>
<dbReference type="InterPro" id="IPR009057">
    <property type="entry name" value="Homeodomain-like_sf"/>
</dbReference>
<feature type="region of interest" description="Disordered" evidence="3">
    <location>
        <begin position="562"/>
        <end position="640"/>
    </location>
</feature>
<feature type="region of interest" description="Disordered" evidence="3">
    <location>
        <begin position="141"/>
        <end position="160"/>
    </location>
</feature>
<dbReference type="PROSITE" id="PS51294">
    <property type="entry name" value="HTH_MYB"/>
    <property type="match status" value="1"/>
</dbReference>
<dbReference type="Proteomes" id="UP000327013">
    <property type="component" value="Chromosome 4"/>
</dbReference>
<dbReference type="PANTHER" id="PTHR47206:SF1">
    <property type="entry name" value="HOMEODOMAIN-LIKE SUPERFAMILY PROTEIN"/>
    <property type="match status" value="1"/>
</dbReference>
<evidence type="ECO:0000259" key="5">
    <source>
        <dbReference type="PROSITE" id="PS51294"/>
    </source>
</evidence>
<feature type="compositionally biased region" description="Polar residues" evidence="3">
    <location>
        <begin position="591"/>
        <end position="603"/>
    </location>
</feature>
<evidence type="ECO:0000256" key="2">
    <source>
        <dbReference type="ARBA" id="ARBA00023242"/>
    </source>
</evidence>
<dbReference type="OrthoDB" id="608866at2759"/>
<dbReference type="EMBL" id="CM017324">
    <property type="protein sequence ID" value="KAE8037264.1"/>
    <property type="molecule type" value="Genomic_DNA"/>
</dbReference>
<feature type="domain" description="Myb-like" evidence="4">
    <location>
        <begin position="199"/>
        <end position="248"/>
    </location>
</feature>
<dbReference type="CDD" id="cd11660">
    <property type="entry name" value="SANT_TRF"/>
    <property type="match status" value="1"/>
</dbReference>
<dbReference type="PANTHER" id="PTHR47206">
    <property type="entry name" value="HOMEODOMAIN-LIKE SUPERFAMILY PROTEIN"/>
    <property type="match status" value="1"/>
</dbReference>
<dbReference type="SUPFAM" id="SSF46689">
    <property type="entry name" value="Homeodomain-like"/>
    <property type="match status" value="1"/>
</dbReference>
<sequence>MFEKNKKHKKVSISEEDTSTLLQRYTATTVLALLQEVAHCADAKIDWEALVRNTSTGISDAREYQMLWRHLAYRHALVDEFENGAQPLDDDSDLENEVEAFPTVSSEALIEAAACVKVLIASGLPSDSNLPNSSTVEAPLTINIPNGPSSRAPSENSKATSSMQGTYVTVPVSVQKQPLPAAIPAEVLDANGSANGNIPPRRKRKPWSETQDLELIAAVQKFGEGNWANILRGDFKGDRTASQLSQRWAIIRKRRGNLNVGPNSTGSQLCEERRAAHHAMSLALDRPVKNLAAARAVSTNTTSNSVPPTTTAEATVAGSSFIQAKDQSQQGPIPTKSSPVGLLGSTAKPWVSSKTPSTMPTIGSDSVLRATAVAAGARIVSPSVAASFIKATQAKNAVLIKPTCGSSTKSPMLGLGATPGSSHPAVTVTPTASHPGSGNAASPTVQHTSSAIATSSNMLSEQTNAVSSSLPCELVPKQEAKTAEEIKVSHPGSGKAASPPIQHSPSVLATSSNMSSEQTNVVSSSLPCELVPKQEANTAEGIKVCESGYALKEQIQEDGACVSGNAQSEQVQEDKAPSQDMNSEFKKQMTDVKNPNSSLTMETAGSDHKAVIDNQAEATQSTNDKEIMGSPARDDNKPAP</sequence>
<dbReference type="AlphaFoldDB" id="A0A660KN74"/>
<evidence type="ECO:0000256" key="3">
    <source>
        <dbReference type="SAM" id="MobiDB-lite"/>
    </source>
</evidence>
<feature type="compositionally biased region" description="Basic and acidic residues" evidence="3">
    <location>
        <begin position="572"/>
        <end position="590"/>
    </location>
</feature>
<evidence type="ECO:0000313" key="6">
    <source>
        <dbReference type="EMBL" id="KAE8037264.1"/>
    </source>
</evidence>
<reference evidence="6 7" key="1">
    <citation type="submission" date="2019-06" db="EMBL/GenBank/DDBJ databases">
        <title>A chromosomal-level reference genome of Carpinus fangiana (Coryloideae, Betulaceae).</title>
        <authorList>
            <person name="Yang X."/>
            <person name="Wang Z."/>
            <person name="Zhang L."/>
            <person name="Hao G."/>
            <person name="Liu J."/>
            <person name="Yang Y."/>
        </authorList>
    </citation>
    <scope>NUCLEOTIDE SEQUENCE [LARGE SCALE GENOMIC DNA]</scope>
    <source>
        <strain evidence="6">Cfa_2016G</strain>
        <tissue evidence="6">Leaf</tissue>
    </source>
</reference>
<feature type="region of interest" description="Disordered" evidence="3">
    <location>
        <begin position="413"/>
        <end position="444"/>
    </location>
</feature>
<dbReference type="SMART" id="SM00717">
    <property type="entry name" value="SANT"/>
    <property type="match status" value="1"/>
</dbReference>
<evidence type="ECO:0000313" key="7">
    <source>
        <dbReference type="Proteomes" id="UP000327013"/>
    </source>
</evidence>
<proteinExistence type="predicted"/>
<dbReference type="GO" id="GO:0005634">
    <property type="term" value="C:nucleus"/>
    <property type="evidence" value="ECO:0007669"/>
    <property type="project" value="UniProtKB-SubCell"/>
</dbReference>
<comment type="subcellular location">
    <subcellularLocation>
        <location evidence="1">Nucleus</location>
    </subcellularLocation>
</comment>
<feature type="compositionally biased region" description="Basic and acidic residues" evidence="3">
    <location>
        <begin position="623"/>
        <end position="640"/>
    </location>
</feature>
<dbReference type="Gene3D" id="1.10.10.60">
    <property type="entry name" value="Homeodomain-like"/>
    <property type="match status" value="1"/>
</dbReference>
<dbReference type="InterPro" id="IPR001005">
    <property type="entry name" value="SANT/Myb"/>
</dbReference>
<evidence type="ECO:0000259" key="4">
    <source>
        <dbReference type="PROSITE" id="PS50090"/>
    </source>
</evidence>
<dbReference type="PROSITE" id="PS50090">
    <property type="entry name" value="MYB_LIKE"/>
    <property type="match status" value="1"/>
</dbReference>
<gene>
    <name evidence="6" type="ORF">FH972_009865</name>
</gene>
<evidence type="ECO:0000256" key="1">
    <source>
        <dbReference type="ARBA" id="ARBA00004123"/>
    </source>
</evidence>
<dbReference type="Pfam" id="PF00249">
    <property type="entry name" value="Myb_DNA-binding"/>
    <property type="match status" value="1"/>
</dbReference>
<feature type="domain" description="HTH myb-type" evidence="5">
    <location>
        <begin position="200"/>
        <end position="256"/>
    </location>
</feature>
<organism evidence="6 7">
    <name type="scientific">Carpinus fangiana</name>
    <dbReference type="NCBI Taxonomy" id="176857"/>
    <lineage>
        <taxon>Eukaryota</taxon>
        <taxon>Viridiplantae</taxon>
        <taxon>Streptophyta</taxon>
        <taxon>Embryophyta</taxon>
        <taxon>Tracheophyta</taxon>
        <taxon>Spermatophyta</taxon>
        <taxon>Magnoliopsida</taxon>
        <taxon>eudicotyledons</taxon>
        <taxon>Gunneridae</taxon>
        <taxon>Pentapetalae</taxon>
        <taxon>rosids</taxon>
        <taxon>fabids</taxon>
        <taxon>Fagales</taxon>
        <taxon>Betulaceae</taxon>
        <taxon>Carpinus</taxon>
    </lineage>
</organism>
<keyword evidence="7" id="KW-1185">Reference proteome</keyword>
<name>A0A660KN74_9ROSI</name>
<feature type="compositionally biased region" description="Polar residues" evidence="3">
    <location>
        <begin position="143"/>
        <end position="160"/>
    </location>
</feature>
<dbReference type="InterPro" id="IPR017930">
    <property type="entry name" value="Myb_dom"/>
</dbReference>
<keyword evidence="2" id="KW-0539">Nucleus</keyword>